<dbReference type="EMBL" id="BMAC01000498">
    <property type="protein sequence ID" value="GFP97649.1"/>
    <property type="molecule type" value="Genomic_DNA"/>
</dbReference>
<dbReference type="GO" id="GO:0005524">
    <property type="term" value="F:ATP binding"/>
    <property type="evidence" value="ECO:0007669"/>
    <property type="project" value="InterPro"/>
</dbReference>
<dbReference type="Pfam" id="PF07724">
    <property type="entry name" value="AAA_2"/>
    <property type="match status" value="1"/>
</dbReference>
<gene>
    <name evidence="8" type="ORF">PHJA_001909000</name>
</gene>
<dbReference type="InterPro" id="IPR051650">
    <property type="entry name" value="SL_signaling_regulator"/>
</dbReference>
<dbReference type="AlphaFoldDB" id="A0A830CF17"/>
<feature type="region of interest" description="Disordered" evidence="6">
    <location>
        <begin position="677"/>
        <end position="722"/>
    </location>
</feature>
<dbReference type="PANTHER" id="PTHR43572:SF77">
    <property type="entry name" value="PROTEIN DWARF 53-LIKE-LIKE"/>
    <property type="match status" value="1"/>
</dbReference>
<dbReference type="Pfam" id="PF23569">
    <property type="entry name" value="NBD_SMAX1"/>
    <property type="match status" value="1"/>
</dbReference>
<feature type="region of interest" description="Disordered" evidence="6">
    <location>
        <begin position="1"/>
        <end position="107"/>
    </location>
</feature>
<protein>
    <recommendedName>
        <fullName evidence="7">Clp R domain-containing protein</fullName>
    </recommendedName>
</protein>
<evidence type="ECO:0000313" key="9">
    <source>
        <dbReference type="Proteomes" id="UP000653305"/>
    </source>
</evidence>
<dbReference type="OrthoDB" id="1723324at2759"/>
<dbReference type="InterPro" id="IPR058680">
    <property type="entry name" value="NBD_SMAX1-like"/>
</dbReference>
<dbReference type="InterPro" id="IPR004176">
    <property type="entry name" value="Clp_R_N"/>
</dbReference>
<feature type="compositionally biased region" description="Low complexity" evidence="6">
    <location>
        <begin position="689"/>
        <end position="722"/>
    </location>
</feature>
<organism evidence="8 9">
    <name type="scientific">Phtheirospermum japonicum</name>
    <dbReference type="NCBI Taxonomy" id="374723"/>
    <lineage>
        <taxon>Eukaryota</taxon>
        <taxon>Viridiplantae</taxon>
        <taxon>Streptophyta</taxon>
        <taxon>Embryophyta</taxon>
        <taxon>Tracheophyta</taxon>
        <taxon>Spermatophyta</taxon>
        <taxon>Magnoliopsida</taxon>
        <taxon>eudicotyledons</taxon>
        <taxon>Gunneridae</taxon>
        <taxon>Pentapetalae</taxon>
        <taxon>asterids</taxon>
        <taxon>lamiids</taxon>
        <taxon>Lamiales</taxon>
        <taxon>Orobanchaceae</taxon>
        <taxon>Orobanchaceae incertae sedis</taxon>
        <taxon>Phtheirospermum</taxon>
    </lineage>
</organism>
<dbReference type="SUPFAM" id="SSF52540">
    <property type="entry name" value="P-loop containing nucleoside triphosphate hydrolases"/>
    <property type="match status" value="1"/>
</dbReference>
<dbReference type="PROSITE" id="PS51903">
    <property type="entry name" value="CLP_R"/>
    <property type="match status" value="1"/>
</dbReference>
<evidence type="ECO:0000256" key="6">
    <source>
        <dbReference type="SAM" id="MobiDB-lite"/>
    </source>
</evidence>
<dbReference type="InterPro" id="IPR003959">
    <property type="entry name" value="ATPase_AAA_core"/>
</dbReference>
<dbReference type="GO" id="GO:0016887">
    <property type="term" value="F:ATP hydrolysis activity"/>
    <property type="evidence" value="ECO:0007669"/>
    <property type="project" value="InterPro"/>
</dbReference>
<dbReference type="SUPFAM" id="SSF81923">
    <property type="entry name" value="Double Clp-N motif"/>
    <property type="match status" value="1"/>
</dbReference>
<evidence type="ECO:0000256" key="2">
    <source>
        <dbReference type="ARBA" id="ARBA00022737"/>
    </source>
</evidence>
<keyword evidence="2 5" id="KW-0677">Repeat</keyword>
<dbReference type="Gene3D" id="3.40.50.300">
    <property type="entry name" value="P-loop containing nucleotide triphosphate hydrolases"/>
    <property type="match status" value="1"/>
</dbReference>
<feature type="domain" description="Clp R" evidence="7">
    <location>
        <begin position="177"/>
        <end position="347"/>
    </location>
</feature>
<evidence type="ECO:0000256" key="1">
    <source>
        <dbReference type="ARBA" id="ARBA00008675"/>
    </source>
</evidence>
<proteinExistence type="inferred from homology"/>
<dbReference type="PANTHER" id="PTHR43572">
    <property type="entry name" value="CHAPERONE PROTEIN CLPD, CHLOROPLASTIC"/>
    <property type="match status" value="1"/>
</dbReference>
<keyword evidence="9" id="KW-1185">Reference proteome</keyword>
<evidence type="ECO:0000256" key="4">
    <source>
        <dbReference type="ARBA" id="ARBA00023163"/>
    </source>
</evidence>
<evidence type="ECO:0000256" key="3">
    <source>
        <dbReference type="ARBA" id="ARBA00023015"/>
    </source>
</evidence>
<feature type="compositionally biased region" description="Polar residues" evidence="6">
    <location>
        <begin position="43"/>
        <end position="53"/>
    </location>
</feature>
<keyword evidence="4" id="KW-0804">Transcription</keyword>
<keyword evidence="3" id="KW-0805">Transcription regulation</keyword>
<dbReference type="InterPro" id="IPR058954">
    <property type="entry name" value="AAA_lid_SMAX1"/>
</dbReference>
<dbReference type="InterPro" id="IPR027417">
    <property type="entry name" value="P-loop_NTPase"/>
</dbReference>
<name>A0A830CF17_9LAMI</name>
<sequence>MPQPLVFNPIYGEWDSGPPIPSRGGGARRVRTKGPSTWRAGSGRNTTTASRTLESAAAGEGSGGRGSAGVSSSRKRQPKAAAPVIAPRSGRSEQRKRHPPPFLSKIDGGGSAGFRWLRRQRPVSIEGKRRWVSGLDFGLYVWAGSRGYNNTACQFAEEKEEVKFAGSSYMPTPVTAARQCLTEDSAAALGDAASVARRRGHPQTTSLHMVASLLALPNSSLREACTRAQNSAYTTRVQFKALELSLGAALDRFPSSKAARADAPPPPVSNSLMAAIKRSQANQRRQPEGFGFYPSSSSSSIPVVKVELQNLTLSILDDPLVSRVLGDAGFRSCDVKIATISKKINNNNNKFQPQYLYGYYYSSSRYNRHNRYRNPPLFLCHSKSYNYSLPFMGCDNENSRKIGEVMLRNKKRNPLLLGASAIGALRTFLKSLESKTEGAFSVGLSVVCVEDEVSRFVSGDCDNDGPLKSKFEEVGKLVGGFSGQGVVLSLGDFKVFFGDGVCLESLRYLVGKLGRLLEDGKVWLIGAADNYEVYFQILNKFPSVEEEWDMGLLPINSLGFSTGASYPRSRSQRVGCDDKNYSLMESFVPLGGFFSMPSETKGSMSSASCQYVARCHLCNEKCNQEVSALSNDGLYSPVAEPGFAAIKAKDDDDGSLSLNATIAGVHQKWDTICQHQHHHINPPPFQENTSTHSSSSTHFQPSPSLQEPQSSDQMSYKPNHPIISSPNSVISVSTDLNLGPVSSSSTGEDLIHDLSGPPSAKCHDNLYRVLVERVGRQEEAISSVVEAITQSQTTSRFKNGDHIWINLSGADRLGKKKLGLALAEILYGTTESFVYVDLSFSDEITTHADNNNNNKLSNKYDLTMRGTVVDYLVEKLSVNPRVIFLENVDKSDHVVQNRLTRALKTGRLTDLRGREVNVSNSIFIATTSVLESGEGKFSEENVLKAEGRPIRICVGFDLNNDPGVENVNRSSDLGLMNKRKRGHVAPVSYLDLNLPAQTSEKMWIDDFDRQIDRVVVFKPLDFDKLGEKLFEVMSECLHESVGSKCMLEIEFRVMRQIIAAAYIFGDKSVEDWILCILKKGFSEAMGKFGIDVCSVVKLVSCDEEIEGHLLPGRIMIN</sequence>
<dbReference type="Proteomes" id="UP000653305">
    <property type="component" value="Unassembled WGS sequence"/>
</dbReference>
<accession>A0A830CF17</accession>
<reference evidence="8" key="1">
    <citation type="submission" date="2020-07" db="EMBL/GenBank/DDBJ databases">
        <title>Ethylene signaling mediates host invasion by parasitic plants.</title>
        <authorList>
            <person name="Yoshida S."/>
        </authorList>
    </citation>
    <scope>NUCLEOTIDE SEQUENCE</scope>
    <source>
        <strain evidence="8">Okayama</strain>
    </source>
</reference>
<comment type="similarity">
    <text evidence="1">Belongs to the ClpA/ClpB family.</text>
</comment>
<dbReference type="InterPro" id="IPR036628">
    <property type="entry name" value="Clp_N_dom_sf"/>
</dbReference>
<comment type="caution">
    <text evidence="8">The sequence shown here is derived from an EMBL/GenBank/DDBJ whole genome shotgun (WGS) entry which is preliminary data.</text>
</comment>
<evidence type="ECO:0000256" key="5">
    <source>
        <dbReference type="PROSITE-ProRule" id="PRU01251"/>
    </source>
</evidence>
<dbReference type="Pfam" id="PF26587">
    <property type="entry name" value="AAA_lid_SMAX1"/>
    <property type="match status" value="1"/>
</dbReference>
<evidence type="ECO:0000313" key="8">
    <source>
        <dbReference type="EMBL" id="GFP97649.1"/>
    </source>
</evidence>
<evidence type="ECO:0000259" key="7">
    <source>
        <dbReference type="PROSITE" id="PS51903"/>
    </source>
</evidence>
<dbReference type="Gene3D" id="1.10.1780.10">
    <property type="entry name" value="Clp, N-terminal domain"/>
    <property type="match status" value="1"/>
</dbReference>